<dbReference type="AlphaFoldDB" id="A0A1W0WHR4"/>
<dbReference type="Pfam" id="PF01275">
    <property type="entry name" value="Myelin_PLP"/>
    <property type="match status" value="1"/>
</dbReference>
<evidence type="ECO:0000256" key="1">
    <source>
        <dbReference type="SAM" id="Phobius"/>
    </source>
</evidence>
<feature type="transmembrane region" description="Helical" evidence="1">
    <location>
        <begin position="61"/>
        <end position="83"/>
    </location>
</feature>
<dbReference type="GO" id="GO:0031175">
    <property type="term" value="P:neuron projection development"/>
    <property type="evidence" value="ECO:0007669"/>
    <property type="project" value="TreeGrafter"/>
</dbReference>
<keyword evidence="1" id="KW-0812">Transmembrane</keyword>
<gene>
    <name evidence="2" type="ORF">BV898_11009</name>
</gene>
<sequence>MGSAYDCYTRVPYGSLIATIMLITGVAVFASQMFAGVSFTLQLFNDVFQMKIYWMDTIRTVFITAAACMALYAILLLVVGIAATGATRDQVFRGGRAKIGGRVSIALCMFLTYVLNLAWIAIMAFLIVVTFVYMLYARICNHAPLESVEMGRCIPFKHVAFLFPNTSYPNYDINRFSKCGNDFRRLCESIKDAEGIYLAACLASLVVVLSLTHFLICLSANYTHIKEGVKNKELDYLQSLQNGELSALTKANGYDYASTDI</sequence>
<accession>A0A1W0WHR4</accession>
<dbReference type="Proteomes" id="UP000192578">
    <property type="component" value="Unassembled WGS sequence"/>
</dbReference>
<feature type="transmembrane region" description="Helical" evidence="1">
    <location>
        <begin position="103"/>
        <end position="136"/>
    </location>
</feature>
<dbReference type="EMBL" id="MTYJ01000099">
    <property type="protein sequence ID" value="OQV14748.1"/>
    <property type="molecule type" value="Genomic_DNA"/>
</dbReference>
<keyword evidence="3" id="KW-1185">Reference proteome</keyword>
<protein>
    <recommendedName>
        <fullName evidence="4">Neuronal membrane glycoprotein M6-b</fullName>
    </recommendedName>
</protein>
<dbReference type="PANTHER" id="PTHR11683:SF12">
    <property type="entry name" value="M6, ISOFORM F"/>
    <property type="match status" value="1"/>
</dbReference>
<reference evidence="3" key="1">
    <citation type="submission" date="2017-01" db="EMBL/GenBank/DDBJ databases">
        <title>Comparative genomics of anhydrobiosis in the tardigrade Hypsibius dujardini.</title>
        <authorList>
            <person name="Yoshida Y."/>
            <person name="Koutsovoulos G."/>
            <person name="Laetsch D."/>
            <person name="Stevens L."/>
            <person name="Kumar S."/>
            <person name="Horikawa D."/>
            <person name="Ishino K."/>
            <person name="Komine S."/>
            <person name="Tomita M."/>
            <person name="Blaxter M."/>
            <person name="Arakawa K."/>
        </authorList>
    </citation>
    <scope>NUCLEOTIDE SEQUENCE [LARGE SCALE GENOMIC DNA]</scope>
    <source>
        <strain evidence="3">Z151</strain>
    </source>
</reference>
<comment type="caution">
    <text evidence="2">The sequence shown here is derived from an EMBL/GenBank/DDBJ whole genome shotgun (WGS) entry which is preliminary data.</text>
</comment>
<dbReference type="GO" id="GO:0005886">
    <property type="term" value="C:plasma membrane"/>
    <property type="evidence" value="ECO:0007669"/>
    <property type="project" value="TreeGrafter"/>
</dbReference>
<evidence type="ECO:0000313" key="3">
    <source>
        <dbReference type="Proteomes" id="UP000192578"/>
    </source>
</evidence>
<keyword evidence="1" id="KW-1133">Transmembrane helix</keyword>
<dbReference type="OrthoDB" id="9993736at2759"/>
<name>A0A1W0WHR4_HYPEX</name>
<keyword evidence="1" id="KW-0472">Membrane</keyword>
<feature type="transmembrane region" description="Helical" evidence="1">
    <location>
        <begin position="195"/>
        <end position="216"/>
    </location>
</feature>
<dbReference type="PANTHER" id="PTHR11683">
    <property type="entry name" value="MYELIN PROTEOLIPID"/>
    <property type="match status" value="1"/>
</dbReference>
<evidence type="ECO:0008006" key="4">
    <source>
        <dbReference type="Google" id="ProtNLM"/>
    </source>
</evidence>
<organism evidence="2 3">
    <name type="scientific">Hypsibius exemplaris</name>
    <name type="common">Freshwater tardigrade</name>
    <dbReference type="NCBI Taxonomy" id="2072580"/>
    <lineage>
        <taxon>Eukaryota</taxon>
        <taxon>Metazoa</taxon>
        <taxon>Ecdysozoa</taxon>
        <taxon>Tardigrada</taxon>
        <taxon>Eutardigrada</taxon>
        <taxon>Parachela</taxon>
        <taxon>Hypsibioidea</taxon>
        <taxon>Hypsibiidae</taxon>
        <taxon>Hypsibius</taxon>
    </lineage>
</organism>
<proteinExistence type="predicted"/>
<dbReference type="InterPro" id="IPR001614">
    <property type="entry name" value="Myelin_PLP"/>
</dbReference>
<feature type="transmembrane region" description="Helical" evidence="1">
    <location>
        <begin position="16"/>
        <end position="41"/>
    </location>
</feature>
<evidence type="ECO:0000313" key="2">
    <source>
        <dbReference type="EMBL" id="OQV14748.1"/>
    </source>
</evidence>